<feature type="transmembrane region" description="Helical" evidence="1">
    <location>
        <begin position="6"/>
        <end position="31"/>
    </location>
</feature>
<reference evidence="2" key="1">
    <citation type="journal article" date="2014" name="Front. Microbiol.">
        <title>High frequency of phylogenetically diverse reductive dehalogenase-homologous genes in deep subseafloor sedimentary metagenomes.</title>
        <authorList>
            <person name="Kawai M."/>
            <person name="Futagami T."/>
            <person name="Toyoda A."/>
            <person name="Takaki Y."/>
            <person name="Nishi S."/>
            <person name="Hori S."/>
            <person name="Arai W."/>
            <person name="Tsubouchi T."/>
            <person name="Morono Y."/>
            <person name="Uchiyama I."/>
            <person name="Ito T."/>
            <person name="Fujiyama A."/>
            <person name="Inagaki F."/>
            <person name="Takami H."/>
        </authorList>
    </citation>
    <scope>NUCLEOTIDE SEQUENCE</scope>
    <source>
        <strain evidence="2">Expedition CK06-06</strain>
    </source>
</reference>
<keyword evidence="1" id="KW-1133">Transmembrane helix</keyword>
<evidence type="ECO:0000313" key="2">
    <source>
        <dbReference type="EMBL" id="GAG86308.1"/>
    </source>
</evidence>
<keyword evidence="1" id="KW-0812">Transmembrane</keyword>
<dbReference type="AlphaFoldDB" id="X1BQA5"/>
<gene>
    <name evidence="2" type="ORF">S01H4_32194</name>
</gene>
<sequence length="58" mass="6521">MKSKGYWIRIIGPFAITVITLFAVVCFGSIAKSKEINELEYVVPEEIGWSSVKLEEAE</sequence>
<evidence type="ECO:0000256" key="1">
    <source>
        <dbReference type="SAM" id="Phobius"/>
    </source>
</evidence>
<protein>
    <submittedName>
        <fullName evidence="2">Uncharacterized protein</fullName>
    </submittedName>
</protein>
<feature type="non-terminal residue" evidence="2">
    <location>
        <position position="58"/>
    </location>
</feature>
<comment type="caution">
    <text evidence="2">The sequence shown here is derived from an EMBL/GenBank/DDBJ whole genome shotgun (WGS) entry which is preliminary data.</text>
</comment>
<proteinExistence type="predicted"/>
<organism evidence="2">
    <name type="scientific">marine sediment metagenome</name>
    <dbReference type="NCBI Taxonomy" id="412755"/>
    <lineage>
        <taxon>unclassified sequences</taxon>
        <taxon>metagenomes</taxon>
        <taxon>ecological metagenomes</taxon>
    </lineage>
</organism>
<keyword evidence="1" id="KW-0472">Membrane</keyword>
<dbReference type="EMBL" id="BART01016796">
    <property type="protein sequence ID" value="GAG86308.1"/>
    <property type="molecule type" value="Genomic_DNA"/>
</dbReference>
<name>X1BQA5_9ZZZZ</name>
<accession>X1BQA5</accession>